<dbReference type="PROSITE" id="PS51186">
    <property type="entry name" value="GNAT"/>
    <property type="match status" value="1"/>
</dbReference>
<dbReference type="GO" id="GO:0031417">
    <property type="term" value="C:NatC complex"/>
    <property type="evidence" value="ECO:0000318"/>
    <property type="project" value="GO_Central"/>
</dbReference>
<dbReference type="Proteomes" id="UP000001357">
    <property type="component" value="Unassembled WGS sequence"/>
</dbReference>
<dbReference type="Gene3D" id="3.40.630.30">
    <property type="match status" value="1"/>
</dbReference>
<dbReference type="InterPro" id="IPR000182">
    <property type="entry name" value="GNAT_dom"/>
</dbReference>
<evidence type="ECO:0000313" key="6">
    <source>
        <dbReference type="Proteomes" id="UP000001357"/>
    </source>
</evidence>
<dbReference type="PANTHER" id="PTHR45896">
    <property type="entry name" value="N-ALPHA-ACETYLTRANSFERASE 30"/>
    <property type="match status" value="1"/>
</dbReference>
<evidence type="ECO:0000313" key="5">
    <source>
        <dbReference type="EMBL" id="EDQ85413.1"/>
    </source>
</evidence>
<proteinExistence type="inferred from homology"/>
<dbReference type="PANTHER" id="PTHR45896:SF1">
    <property type="entry name" value="N-ALPHA-ACETYLTRANSFERASE 30"/>
    <property type="match status" value="1"/>
</dbReference>
<dbReference type="Pfam" id="PF00583">
    <property type="entry name" value="Acetyltransf_1"/>
    <property type="match status" value="1"/>
</dbReference>
<dbReference type="SUPFAM" id="SSF55729">
    <property type="entry name" value="Acyl-CoA N-acyltransferases (Nat)"/>
    <property type="match status" value="1"/>
</dbReference>
<evidence type="ECO:0000256" key="2">
    <source>
        <dbReference type="ARBA" id="ARBA00023315"/>
    </source>
</evidence>
<accession>A9VAQ2</accession>
<sequence length="169" mass="19397">MCGVDLSMTDNSNSRMAGTIEYRPFADEAELGRLTELIEHDLSEPYSAFTYLYFIRNWPQLCHLAYDGDRMVGVVICRLTHHKSGTLRGYIGMLAVDKDYRKRGIGSALTRQALETMRNMEADEIVLETEIVNSGAIRLYESLGFVRDKFLNRYYLGGQDALRLKLWLK</sequence>
<dbReference type="InParanoid" id="A9VAQ2"/>
<gene>
    <name evidence="5" type="ORF">MONBRDRAFT_29305</name>
</gene>
<dbReference type="STRING" id="81824.A9VAQ2"/>
<dbReference type="RefSeq" id="XP_001749824.1">
    <property type="nucleotide sequence ID" value="XM_001749772.1"/>
</dbReference>
<dbReference type="GO" id="GO:0004596">
    <property type="term" value="F:protein-N-terminal amino-acid acetyltransferase activity"/>
    <property type="evidence" value="ECO:0000318"/>
    <property type="project" value="GO_Central"/>
</dbReference>
<name>A9VAQ2_MONBE</name>
<protein>
    <recommendedName>
        <fullName evidence="4">N-acetyltransferase domain-containing protein</fullName>
    </recommendedName>
</protein>
<dbReference type="KEGG" id="mbr:MONBRDRAFT_29305"/>
<dbReference type="InterPro" id="IPR016181">
    <property type="entry name" value="Acyl_CoA_acyltransferase"/>
</dbReference>
<evidence type="ECO:0000259" key="4">
    <source>
        <dbReference type="PROSITE" id="PS51186"/>
    </source>
</evidence>
<dbReference type="OMA" id="EDIQYTN"/>
<organism evidence="5 6">
    <name type="scientific">Monosiga brevicollis</name>
    <name type="common">Choanoflagellate</name>
    <dbReference type="NCBI Taxonomy" id="81824"/>
    <lineage>
        <taxon>Eukaryota</taxon>
        <taxon>Choanoflagellata</taxon>
        <taxon>Craspedida</taxon>
        <taxon>Salpingoecidae</taxon>
        <taxon>Monosiga</taxon>
    </lineage>
</organism>
<dbReference type="InterPro" id="IPR044542">
    <property type="entry name" value="NAA30-like"/>
</dbReference>
<dbReference type="eggNOG" id="KOG3139">
    <property type="taxonomic scope" value="Eukaryota"/>
</dbReference>
<evidence type="ECO:0000256" key="1">
    <source>
        <dbReference type="ARBA" id="ARBA00022679"/>
    </source>
</evidence>
<comment type="similarity">
    <text evidence="3">Belongs to the acetyltransferase family. MAK3 subfamily.</text>
</comment>
<feature type="domain" description="N-acetyltransferase" evidence="4">
    <location>
        <begin position="20"/>
        <end position="169"/>
    </location>
</feature>
<reference evidence="5 6" key="1">
    <citation type="journal article" date="2008" name="Nature">
        <title>The genome of the choanoflagellate Monosiga brevicollis and the origin of metazoans.</title>
        <authorList>
            <consortium name="JGI Sequencing"/>
            <person name="King N."/>
            <person name="Westbrook M.J."/>
            <person name="Young S.L."/>
            <person name="Kuo A."/>
            <person name="Abedin M."/>
            <person name="Chapman J."/>
            <person name="Fairclough S."/>
            <person name="Hellsten U."/>
            <person name="Isogai Y."/>
            <person name="Letunic I."/>
            <person name="Marr M."/>
            <person name="Pincus D."/>
            <person name="Putnam N."/>
            <person name="Rokas A."/>
            <person name="Wright K.J."/>
            <person name="Zuzow R."/>
            <person name="Dirks W."/>
            <person name="Good M."/>
            <person name="Goodstein D."/>
            <person name="Lemons D."/>
            <person name="Li W."/>
            <person name="Lyons J.B."/>
            <person name="Morris A."/>
            <person name="Nichols S."/>
            <person name="Richter D.J."/>
            <person name="Salamov A."/>
            <person name="Bork P."/>
            <person name="Lim W.A."/>
            <person name="Manning G."/>
            <person name="Miller W.T."/>
            <person name="McGinnis W."/>
            <person name="Shapiro H."/>
            <person name="Tjian R."/>
            <person name="Grigoriev I.V."/>
            <person name="Rokhsar D."/>
        </authorList>
    </citation>
    <scope>NUCLEOTIDE SEQUENCE [LARGE SCALE GENOMIC DNA]</scope>
    <source>
        <strain evidence="6">MX1 / ATCC 50154</strain>
    </source>
</reference>
<dbReference type="CDD" id="cd04301">
    <property type="entry name" value="NAT_SF"/>
    <property type="match status" value="1"/>
</dbReference>
<dbReference type="GeneID" id="5895014"/>
<keyword evidence="1" id="KW-0808">Transferase</keyword>
<keyword evidence="6" id="KW-1185">Reference proteome</keyword>
<keyword evidence="2" id="KW-0012">Acyltransferase</keyword>
<evidence type="ECO:0000256" key="3">
    <source>
        <dbReference type="ARBA" id="ARBA00024025"/>
    </source>
</evidence>
<dbReference type="EMBL" id="CH991574">
    <property type="protein sequence ID" value="EDQ85413.1"/>
    <property type="molecule type" value="Genomic_DNA"/>
</dbReference>
<dbReference type="AlphaFoldDB" id="A9VAQ2"/>